<evidence type="ECO:0000256" key="9">
    <source>
        <dbReference type="ARBA" id="ARBA00044145"/>
    </source>
</evidence>
<proteinExistence type="predicted"/>
<keyword evidence="13" id="KW-1185">Reference proteome</keyword>
<evidence type="ECO:0000313" key="13">
    <source>
        <dbReference type="Proteomes" id="UP001589855"/>
    </source>
</evidence>
<evidence type="ECO:0000256" key="1">
    <source>
        <dbReference type="ARBA" id="ARBA00022679"/>
    </source>
</evidence>
<evidence type="ECO:0000256" key="6">
    <source>
        <dbReference type="ARBA" id="ARBA00022842"/>
    </source>
</evidence>
<protein>
    <recommendedName>
        <fullName evidence="9">Cyclic GMP-AMP synthase</fullName>
    </recommendedName>
</protein>
<feature type="domain" description="Cyclic GMP-AMP synthase DncV-like nucleotidyltransferase" evidence="11">
    <location>
        <begin position="40"/>
        <end position="117"/>
    </location>
</feature>
<keyword evidence="4" id="KW-0547">Nucleotide-binding</keyword>
<evidence type="ECO:0000259" key="11">
    <source>
        <dbReference type="Pfam" id="PF21654"/>
    </source>
</evidence>
<dbReference type="RefSeq" id="WP_137644940.1">
    <property type="nucleotide sequence ID" value="NZ_BAABRM010000009.1"/>
</dbReference>
<evidence type="ECO:0000256" key="5">
    <source>
        <dbReference type="ARBA" id="ARBA00022840"/>
    </source>
</evidence>
<keyword evidence="2" id="KW-0548">Nucleotidyltransferase</keyword>
<evidence type="ECO:0000256" key="3">
    <source>
        <dbReference type="ARBA" id="ARBA00022723"/>
    </source>
</evidence>
<dbReference type="Proteomes" id="UP001589855">
    <property type="component" value="Unassembled WGS sequence"/>
</dbReference>
<keyword evidence="5" id="KW-0067">ATP-binding</keyword>
<accession>A0ABV6K4T7</accession>
<dbReference type="Pfam" id="PF21654">
    <property type="entry name" value="DncV-like_NTFase"/>
    <property type="match status" value="1"/>
</dbReference>
<keyword evidence="3" id="KW-0479">Metal-binding</keyword>
<dbReference type="InterPro" id="IPR048445">
    <property type="entry name" value="DncV-like_NTFase"/>
</dbReference>
<dbReference type="InterPro" id="IPR006116">
    <property type="entry name" value="NT_2-5OAS_ClassI-CCAase"/>
</dbReference>
<comment type="caution">
    <text evidence="12">The sequence shown here is derived from an EMBL/GenBank/DDBJ whole genome shotgun (WGS) entry which is preliminary data.</text>
</comment>
<comment type="catalytic activity">
    <reaction evidence="10">
        <text>GTP + ATP = 3',3'-cGAMP + 2 diphosphate</text>
        <dbReference type="Rhea" id="RHEA:35647"/>
        <dbReference type="ChEBI" id="CHEBI:30616"/>
        <dbReference type="ChEBI" id="CHEBI:33019"/>
        <dbReference type="ChEBI" id="CHEBI:37565"/>
        <dbReference type="ChEBI" id="CHEBI:71501"/>
    </reaction>
    <physiologicalReaction direction="left-to-right" evidence="10">
        <dbReference type="Rhea" id="RHEA:35648"/>
    </physiologicalReaction>
</comment>
<name>A0ABV6K4T7_9LACO</name>
<evidence type="ECO:0000256" key="10">
    <source>
        <dbReference type="ARBA" id="ARBA00048304"/>
    </source>
</evidence>
<keyword evidence="8" id="KW-0051">Antiviral defense</keyword>
<evidence type="ECO:0000256" key="4">
    <source>
        <dbReference type="ARBA" id="ARBA00022741"/>
    </source>
</evidence>
<evidence type="ECO:0000256" key="2">
    <source>
        <dbReference type="ARBA" id="ARBA00022695"/>
    </source>
</evidence>
<keyword evidence="7" id="KW-0546">Nucleotide metabolism</keyword>
<reference evidence="12 13" key="1">
    <citation type="submission" date="2024-09" db="EMBL/GenBank/DDBJ databases">
        <authorList>
            <person name="Sun Q."/>
            <person name="Mori K."/>
        </authorList>
    </citation>
    <scope>NUCLEOTIDE SEQUENCE [LARGE SCALE GENOMIC DNA]</scope>
    <source>
        <strain evidence="12 13">TBRC 4575</strain>
    </source>
</reference>
<organism evidence="12 13">
    <name type="scientific">Lactiplantibacillus plajomi</name>
    <dbReference type="NCBI Taxonomy" id="1457217"/>
    <lineage>
        <taxon>Bacteria</taxon>
        <taxon>Bacillati</taxon>
        <taxon>Bacillota</taxon>
        <taxon>Bacilli</taxon>
        <taxon>Lactobacillales</taxon>
        <taxon>Lactobacillaceae</taxon>
        <taxon>Lactiplantibacillus</taxon>
    </lineage>
</organism>
<keyword evidence="1" id="KW-0808">Transferase</keyword>
<evidence type="ECO:0000256" key="7">
    <source>
        <dbReference type="ARBA" id="ARBA00023080"/>
    </source>
</evidence>
<gene>
    <name evidence="12" type="ORF">ACFFGS_10235</name>
</gene>
<sequence>MINPGKQLEDIELTKTQRERAVTLYTHLCEGIQARGLNISFYPQGSFALKTAVRPFAKGKEQAYDVDVICNFDDYSKDELDSGQLMLLLRQTAREVCKERSLEIDYYERCVTVHYADDPSGVSFSIDLIPAVRESELKLAVLRAKTEESELVETSIAIDSLSRGWITNNPQGYRKWFEEKADQFDSRFIQESRGVFASVEELPDDDTPSSRLRQSIKLLKRLRDVYYDEIDAKTSSPSVIITTIVTKLAQSISPSVTSLELLDAIILELNQVFLLHERGEAYATTYQTMPIAKIVMRENGKWVLRNPTNWEDNVLSSWNETGAVASKEFFGWIKSLQVITKDYKKRGQSDLEFEQQFRGLLLINKKSPNMPRFNVNSSNGVKPWKKQ</sequence>
<keyword evidence="6" id="KW-0460">Magnesium</keyword>
<dbReference type="CDD" id="cd05400">
    <property type="entry name" value="NT_2-5OAS_ClassI-CCAase"/>
    <property type="match status" value="1"/>
</dbReference>
<evidence type="ECO:0000313" key="12">
    <source>
        <dbReference type="EMBL" id="MFC0424498.1"/>
    </source>
</evidence>
<evidence type="ECO:0000256" key="8">
    <source>
        <dbReference type="ARBA" id="ARBA00023118"/>
    </source>
</evidence>
<dbReference type="EMBL" id="JBHLUK010000072">
    <property type="protein sequence ID" value="MFC0424498.1"/>
    <property type="molecule type" value="Genomic_DNA"/>
</dbReference>